<keyword evidence="2" id="KW-1185">Reference proteome</keyword>
<dbReference type="EMBL" id="JBBUKT010000002">
    <property type="protein sequence ID" value="MEK7949880.1"/>
    <property type="molecule type" value="Genomic_DNA"/>
</dbReference>
<dbReference type="Pfam" id="PF12094">
    <property type="entry name" value="DUF3570"/>
    <property type="match status" value="2"/>
</dbReference>
<protein>
    <submittedName>
        <fullName evidence="1">DUF3570 domain-containing protein</fullName>
    </submittedName>
</protein>
<dbReference type="Proteomes" id="UP001371305">
    <property type="component" value="Unassembled WGS sequence"/>
</dbReference>
<dbReference type="InterPro" id="IPR021953">
    <property type="entry name" value="DUF3570"/>
</dbReference>
<proteinExistence type="predicted"/>
<evidence type="ECO:0000313" key="2">
    <source>
        <dbReference type="Proteomes" id="UP001371305"/>
    </source>
</evidence>
<sequence length="390" mass="43771">MLTRPPLLVASLLCPALRAHGEIEIPPQEYDYGFQLYQEDDNRIRVEAQYLRARIELNDDTAIRFQYIHDAISGSSPTGVLPGSVQPFYAQLEDVREGILGAISRQIGDHRAEIEFSYSGEEDYISHGLAITDTWDLNQKNTTLRFGFNYLDDDVEVPALGDQDKSSYDFFAGVSQILDKNTLLTANLTLGYAEGYLNDPYKLIQRTTIITLPGPGGPIQVPVVNVYRENRPDSRFRQVLQLGARHYFDPVKAALDGTLRLSHDDFGISSQTVQIEWRQEVGEHFQATPFIRYYHQDAADFFTNTLDNFPGTPANFPTGSGPNYSADYRLSSFDAISGGLRLNYNFNDHLGLSAAYERYVMDGTGNASERSPDQSYADADIWTFGIHAAF</sequence>
<dbReference type="SUPFAM" id="SSF56935">
    <property type="entry name" value="Porins"/>
    <property type="match status" value="1"/>
</dbReference>
<name>A0ABU9AR85_9BACT</name>
<gene>
    <name evidence="1" type="ORF">WKV53_05220</name>
</gene>
<organism evidence="1 2">
    <name type="scientific">Luteolibacter soli</name>
    <dbReference type="NCBI Taxonomy" id="3135280"/>
    <lineage>
        <taxon>Bacteria</taxon>
        <taxon>Pseudomonadati</taxon>
        <taxon>Verrucomicrobiota</taxon>
        <taxon>Verrucomicrobiia</taxon>
        <taxon>Verrucomicrobiales</taxon>
        <taxon>Verrucomicrobiaceae</taxon>
        <taxon>Luteolibacter</taxon>
    </lineage>
</organism>
<reference evidence="1 2" key="1">
    <citation type="submission" date="2024-04" db="EMBL/GenBank/DDBJ databases">
        <title>Luteolibacter sp. isolated from soil.</title>
        <authorList>
            <person name="An J."/>
        </authorList>
    </citation>
    <scope>NUCLEOTIDE SEQUENCE [LARGE SCALE GENOMIC DNA]</scope>
    <source>
        <strain evidence="1 2">Y139</strain>
    </source>
</reference>
<dbReference type="RefSeq" id="WP_341403296.1">
    <property type="nucleotide sequence ID" value="NZ_JBBUKT010000002.1"/>
</dbReference>
<accession>A0ABU9AR85</accession>
<comment type="caution">
    <text evidence="1">The sequence shown here is derived from an EMBL/GenBank/DDBJ whole genome shotgun (WGS) entry which is preliminary data.</text>
</comment>
<evidence type="ECO:0000313" key="1">
    <source>
        <dbReference type="EMBL" id="MEK7949880.1"/>
    </source>
</evidence>